<proteinExistence type="predicted"/>
<organism evidence="1 2">
    <name type="scientific">Phocaeicola vulgatus</name>
    <name type="common">Bacteroides vulgatus</name>
    <dbReference type="NCBI Taxonomy" id="821"/>
    <lineage>
        <taxon>Bacteria</taxon>
        <taxon>Pseudomonadati</taxon>
        <taxon>Bacteroidota</taxon>
        <taxon>Bacteroidia</taxon>
        <taxon>Bacteroidales</taxon>
        <taxon>Bacteroidaceae</taxon>
        <taxon>Phocaeicola</taxon>
    </lineage>
</organism>
<sequence length="590" mass="67896">MADRKLIEIKERILKYAMESWGITDSRNMDPVVDLLLDVFAYESARLHQDIKKLDSRILYQLSRILIDNKWSLPIPAHALMSVNPSSEESCVLDAEDHFYTEKFVFGKESVQVFFTPLFSYPLINAEISLVAYGDSIKINSEKHSYSTQFLTKKNQVESYVVWLGVSIEEKQLAGLQDITLCLVPHDAFLLTFLKMAQFYDCTGKELPVMHGIDIPDSFNNAHYYEEIKSFYSNYYFKINLAGANKMPQTIEQLFPVKEPIKDVDTKGKYFWIKIKLPEVFNNTTCIEDLDIYLNTFPVVNRRMLYKQHNFTSNGRIIPLPSPKGSYFLSIRSLYDNKGKKYINRLQQYEENPTGIFDLYFGDLERFDSDNAADLITQVLQRIKEDGNAFAALNPDMLTTSLKDLFSKLNEVEKNLGAAIKNDKRERVFALTVPDPDATSAEIKFWITAGTLANGLDERAFIQQFNMEKYDAASLVFRTRVQGGKIHTEDADLIHSLRYGLISRDRIVSKQDIQNYIYHKIGNNVESVQVKDGVTISPERKKGFARVMQIEIRLKQDIENLPDLSVLAHFLEKDMAERSVCNSSYKIVFL</sequence>
<name>A0A414HEX0_PHOVU</name>
<gene>
    <name evidence="1" type="ORF">DW783_04855</name>
</gene>
<accession>A0A414HEX0</accession>
<evidence type="ECO:0000313" key="2">
    <source>
        <dbReference type="Proteomes" id="UP000283429"/>
    </source>
</evidence>
<comment type="caution">
    <text evidence="1">The sequence shown here is derived from an EMBL/GenBank/DDBJ whole genome shotgun (WGS) entry which is preliminary data.</text>
</comment>
<dbReference type="EMBL" id="QSJM01000010">
    <property type="protein sequence ID" value="RHD83134.1"/>
    <property type="molecule type" value="Genomic_DNA"/>
</dbReference>
<dbReference type="Proteomes" id="UP000283429">
    <property type="component" value="Unassembled WGS sequence"/>
</dbReference>
<dbReference type="RefSeq" id="WP_101602705.1">
    <property type="nucleotide sequence ID" value="NZ_JADNJS010000056.1"/>
</dbReference>
<evidence type="ECO:0000313" key="1">
    <source>
        <dbReference type="EMBL" id="RHD83134.1"/>
    </source>
</evidence>
<protein>
    <submittedName>
        <fullName evidence="1">Uncharacterized protein</fullName>
    </submittedName>
</protein>
<reference evidence="1 2" key="1">
    <citation type="submission" date="2018-08" db="EMBL/GenBank/DDBJ databases">
        <title>A genome reference for cultivated species of the human gut microbiota.</title>
        <authorList>
            <person name="Zou Y."/>
            <person name="Xue W."/>
            <person name="Luo G."/>
        </authorList>
    </citation>
    <scope>NUCLEOTIDE SEQUENCE [LARGE SCALE GENOMIC DNA]</scope>
    <source>
        <strain evidence="1 2">AM30-40</strain>
    </source>
</reference>
<dbReference type="AlphaFoldDB" id="A0A414HEX0"/>